<dbReference type="STRING" id="314283.MED297_14900"/>
<dbReference type="GO" id="GO:0003824">
    <property type="term" value="F:catalytic activity"/>
    <property type="evidence" value="ECO:0007669"/>
    <property type="project" value="InterPro"/>
</dbReference>
<proteinExistence type="predicted"/>
<dbReference type="Gene3D" id="2.60.40.10">
    <property type="entry name" value="Immunoglobulins"/>
    <property type="match status" value="1"/>
</dbReference>
<dbReference type="Pfam" id="PF03372">
    <property type="entry name" value="Exo_endo_phos"/>
    <property type="match status" value="1"/>
</dbReference>
<dbReference type="OrthoDB" id="9800417at2"/>
<gene>
    <name evidence="3" type="ORF">MED297_14900</name>
</gene>
<dbReference type="InterPro" id="IPR001322">
    <property type="entry name" value="Lamin_tail_dom"/>
</dbReference>
<dbReference type="PANTHER" id="PTHR42834:SF1">
    <property type="entry name" value="ENDONUCLEASE_EXONUCLEASE_PHOSPHATASE FAMILY PROTEIN (AFU_ORTHOLOGUE AFUA_3G09210)"/>
    <property type="match status" value="1"/>
</dbReference>
<evidence type="ECO:0000259" key="2">
    <source>
        <dbReference type="PROSITE" id="PS51841"/>
    </source>
</evidence>
<feature type="signal peptide" evidence="1">
    <location>
        <begin position="1"/>
        <end position="20"/>
    </location>
</feature>
<evidence type="ECO:0000256" key="1">
    <source>
        <dbReference type="SAM" id="SignalP"/>
    </source>
</evidence>
<feature type="domain" description="LTD" evidence="2">
    <location>
        <begin position="12"/>
        <end position="139"/>
    </location>
</feature>
<dbReference type="Proteomes" id="UP000005953">
    <property type="component" value="Unassembled WGS sequence"/>
</dbReference>
<dbReference type="InterPro" id="IPR005135">
    <property type="entry name" value="Endo/exonuclease/phosphatase"/>
</dbReference>
<keyword evidence="1" id="KW-0732">Signal</keyword>
<evidence type="ECO:0000313" key="3">
    <source>
        <dbReference type="EMBL" id="EAR08520.1"/>
    </source>
</evidence>
<keyword evidence="4" id="KW-1185">Reference proteome</keyword>
<dbReference type="PANTHER" id="PTHR42834">
    <property type="entry name" value="ENDONUCLEASE/EXONUCLEASE/PHOSPHATASE FAMILY PROTEIN (AFU_ORTHOLOGUE AFUA_3G09210)"/>
    <property type="match status" value="1"/>
</dbReference>
<evidence type="ECO:0000313" key="4">
    <source>
        <dbReference type="Proteomes" id="UP000005953"/>
    </source>
</evidence>
<accession>A4BH21</accession>
<dbReference type="CDD" id="cd10283">
    <property type="entry name" value="MnuA_DNase1-like"/>
    <property type="match status" value="1"/>
</dbReference>
<dbReference type="HOGENOM" id="CLU_006338_0_1_6"/>
<sequence>MSKYHLLVAGLTLAVSQASADILFSEYIEGSSNNKAIELLNTGSSAVDLSTITIELYSNGNLTVQNQQTLSGSLPAGEVYVIANSGAAGDILAVADITSSVTYFNGNDVLLLRQNGQVVDRLGELGNDEYWGGEVTLVRHDDIVSGDPAFDSPFDPSTEWTAYDRDTFTYLGNGDSDGGDDPTPPTDLTCLNPATLISSVQGSGSSSDMEGQAVIVEGIVVADLQDNSQMSGFFLQEEDSDADNNPMTSEGIFVYHTDDDVNVGDQVRLLGTVDEYYSLTQINQVQDLVICNQGVALPTAAPANLPLGEGESFEAVEGMHIHFADTLTVNEVYNLGRYGEFMVADGRRAIPTDVAAPGPEADAVRAANDRNVLIVEDGIRYQNPDPMPFPAPGLSADNTLRVGYELTGLTGVVNYAYGAYKLIPTVTPVFEPANPRTEAPEAVAESELRVASFNVLNFFNGDGQGGDFPTPRGANDVYELERQTAKLVSAITAINADVIGLMEIENDGFGELSAIAELTAAINAELPVEDAYQYVIPNVDLIGDDDIAVGMLYRPSVVSPVGQATILDSQSSPLDDQGEPLFIDDLNRPALAQSVQLTNSDTVMTVVVNHFKSKGNSNCDDYSDCDQGQGAYNVARTKAAQALAQWLASGPTGVETDHVMILGDLNAYSQEDPLTTLMENGYQRLQTEDGYTYVYSGETGTLDHALATGPLSSNVVGVQQWHINTDEPRVLDYNTEYKTESQILGFYAPDAYRSSDHDPVIVDFAFNQAPVARIGSFPLLFWYVFYSNSYDPDGYLTYQEWTVDDDRYVSPWLFIPRWEIRRGDISSITLTVEDDQGATDSTTQHFKRGRR</sequence>
<feature type="chain" id="PRO_5002666528" evidence="1">
    <location>
        <begin position="21"/>
        <end position="851"/>
    </location>
</feature>
<dbReference type="PROSITE" id="PS51841">
    <property type="entry name" value="LTD"/>
    <property type="match status" value="1"/>
</dbReference>
<dbReference type="InterPro" id="IPR013783">
    <property type="entry name" value="Ig-like_fold"/>
</dbReference>
<dbReference type="Gene3D" id="3.60.10.10">
    <property type="entry name" value="Endonuclease/exonuclease/phosphatase"/>
    <property type="match status" value="1"/>
</dbReference>
<dbReference type="InterPro" id="IPR047971">
    <property type="entry name" value="ExeM-like"/>
</dbReference>
<protein>
    <submittedName>
        <fullName evidence="3">Predicted extracellular nuclease</fullName>
    </submittedName>
</protein>
<dbReference type="InterPro" id="IPR036691">
    <property type="entry name" value="Endo/exonu/phosph_ase_sf"/>
</dbReference>
<comment type="caution">
    <text evidence="3">The sequence shown here is derived from an EMBL/GenBank/DDBJ whole genome shotgun (WGS) entry which is preliminary data.</text>
</comment>
<dbReference type="EMBL" id="AAOE01000019">
    <property type="protein sequence ID" value="EAR08520.1"/>
    <property type="molecule type" value="Genomic_DNA"/>
</dbReference>
<dbReference type="Pfam" id="PF00932">
    <property type="entry name" value="LTD"/>
    <property type="match status" value="1"/>
</dbReference>
<dbReference type="CDD" id="cd04486">
    <property type="entry name" value="YhcR_OBF_like"/>
    <property type="match status" value="1"/>
</dbReference>
<dbReference type="NCBIfam" id="NF033681">
    <property type="entry name" value="ExeM_NucH_DNase"/>
    <property type="match status" value="1"/>
</dbReference>
<dbReference type="SUPFAM" id="SSF56219">
    <property type="entry name" value="DNase I-like"/>
    <property type="match status" value="1"/>
</dbReference>
<dbReference type="AlphaFoldDB" id="A4BH21"/>
<dbReference type="RefSeq" id="WP_008043048.1">
    <property type="nucleotide sequence ID" value="NZ_CH724150.1"/>
</dbReference>
<reference evidence="3 4" key="1">
    <citation type="submission" date="2006-02" db="EMBL/GenBank/DDBJ databases">
        <authorList>
            <person name="Pinhassi J."/>
            <person name="Pedros-Alio C."/>
            <person name="Ferriera S."/>
            <person name="Johnson J."/>
            <person name="Kravitz S."/>
            <person name="Halpern A."/>
            <person name="Remington K."/>
            <person name="Beeson K."/>
            <person name="Tran B."/>
            <person name="Rogers Y.-H."/>
            <person name="Friedman R."/>
            <person name="Venter J.C."/>
        </authorList>
    </citation>
    <scope>NUCLEOTIDE SEQUENCE [LARGE SCALE GENOMIC DNA]</scope>
    <source>
        <strain evidence="3 4">MED297</strain>
    </source>
</reference>
<organism evidence="3 4">
    <name type="scientific">Reinekea blandensis MED297</name>
    <dbReference type="NCBI Taxonomy" id="314283"/>
    <lineage>
        <taxon>Bacteria</taxon>
        <taxon>Pseudomonadati</taxon>
        <taxon>Pseudomonadota</taxon>
        <taxon>Gammaproteobacteria</taxon>
        <taxon>Oceanospirillales</taxon>
        <taxon>Saccharospirillaceae</taxon>
        <taxon>Reinekea</taxon>
    </lineage>
</organism>
<name>A4BH21_9GAMM</name>